<protein>
    <submittedName>
        <fullName evidence="2">WXG100 family type VII secretion target</fullName>
    </submittedName>
</protein>
<feature type="region of interest" description="Disordered" evidence="1">
    <location>
        <begin position="1"/>
        <end position="22"/>
    </location>
</feature>
<gene>
    <name evidence="2" type="ORF">J5A65_01785</name>
</gene>
<evidence type="ECO:0000256" key="1">
    <source>
        <dbReference type="SAM" id="MobiDB-lite"/>
    </source>
</evidence>
<dbReference type="EMBL" id="CP072384">
    <property type="protein sequence ID" value="QUC08504.1"/>
    <property type="molecule type" value="Genomic_DNA"/>
</dbReference>
<accession>A0ABX7Y5N6</accession>
<dbReference type="Proteomes" id="UP000678513">
    <property type="component" value="Chromosome"/>
</dbReference>
<proteinExistence type="predicted"/>
<dbReference type="InterPro" id="IPR036689">
    <property type="entry name" value="ESAT-6-like_sf"/>
</dbReference>
<sequence>MSDQVRVVAGSHQKAAQDTRAAHDQITAEISRIRGHVETAHGSGWQGQGGDAMIQTAENWITNATQVASILEVFEERLLKVDTNNAQVEEERGSSFQSVMARLQV</sequence>
<name>A0ABX7Y5N6_9ACTN</name>
<reference evidence="2 3" key="1">
    <citation type="submission" date="2021-03" db="EMBL/GenBank/DDBJ databases">
        <title>Human Oral Microbial Genomes.</title>
        <authorList>
            <person name="Johnston C.D."/>
            <person name="Chen T."/>
            <person name="Dewhirst F.E."/>
        </authorList>
    </citation>
    <scope>NUCLEOTIDE SEQUENCE [LARGE SCALE GENOMIC DNA]</scope>
    <source>
        <strain evidence="2 3">DSMZ 100122</strain>
    </source>
</reference>
<dbReference type="Gene3D" id="1.10.287.1060">
    <property type="entry name" value="ESAT-6-like"/>
    <property type="match status" value="1"/>
</dbReference>
<organism evidence="2 3">
    <name type="scientific">Arachnia rubra</name>
    <dbReference type="NCBI Taxonomy" id="1547448"/>
    <lineage>
        <taxon>Bacteria</taxon>
        <taxon>Bacillati</taxon>
        <taxon>Actinomycetota</taxon>
        <taxon>Actinomycetes</taxon>
        <taxon>Propionibacteriales</taxon>
        <taxon>Propionibacteriaceae</taxon>
        <taxon>Arachnia</taxon>
    </lineage>
</organism>
<keyword evidence="3" id="KW-1185">Reference proteome</keyword>
<dbReference type="InterPro" id="IPR010310">
    <property type="entry name" value="T7SS_ESAT-6-like"/>
</dbReference>
<dbReference type="Pfam" id="PF06013">
    <property type="entry name" value="WXG100"/>
    <property type="match status" value="1"/>
</dbReference>
<dbReference type="RefSeq" id="WP_212324499.1">
    <property type="nucleotide sequence ID" value="NZ_AP024463.1"/>
</dbReference>
<evidence type="ECO:0000313" key="2">
    <source>
        <dbReference type="EMBL" id="QUC08504.1"/>
    </source>
</evidence>
<evidence type="ECO:0000313" key="3">
    <source>
        <dbReference type="Proteomes" id="UP000678513"/>
    </source>
</evidence>
<dbReference type="SUPFAM" id="SSF140453">
    <property type="entry name" value="EsxAB dimer-like"/>
    <property type="match status" value="1"/>
</dbReference>